<dbReference type="EMBL" id="QPJB01000007">
    <property type="protein sequence ID" value="RCW33619.1"/>
    <property type="molecule type" value="Genomic_DNA"/>
</dbReference>
<dbReference type="Pfam" id="PF08241">
    <property type="entry name" value="Methyltransf_11"/>
    <property type="match status" value="1"/>
</dbReference>
<keyword evidence="3" id="KW-0808">Transferase</keyword>
<proteinExistence type="predicted"/>
<keyword evidence="5" id="KW-1185">Reference proteome</keyword>
<gene>
    <name evidence="3" type="ORF">DET51_107290</name>
    <name evidence="2" type="ORF">DET64_107290</name>
</gene>
<dbReference type="EMBL" id="QNSA01000007">
    <property type="protein sequence ID" value="RBP72692.1"/>
    <property type="molecule type" value="Genomic_DNA"/>
</dbReference>
<dbReference type="PANTHER" id="PTHR43861">
    <property type="entry name" value="TRANS-ACONITATE 2-METHYLTRANSFERASE-RELATED"/>
    <property type="match status" value="1"/>
</dbReference>
<reference evidence="3 4" key="1">
    <citation type="submission" date="2018-07" db="EMBL/GenBank/DDBJ databases">
        <title>Freshwater and sediment microbial communities from various areas in North America, analyzing microbe dynamics in response to fracking.</title>
        <authorList>
            <person name="Lamendella R."/>
        </authorList>
    </citation>
    <scope>NUCLEOTIDE SEQUENCE [LARGE SCALE GENOMIC DNA]</scope>
    <source>
        <strain evidence="3 4">114E</strain>
        <strain evidence="2 5">114E_o</strain>
    </source>
</reference>
<protein>
    <submittedName>
        <fullName evidence="3">Methyltransferase family protein</fullName>
    </submittedName>
</protein>
<evidence type="ECO:0000313" key="5">
    <source>
        <dbReference type="Proteomes" id="UP000253065"/>
    </source>
</evidence>
<dbReference type="InterPro" id="IPR013216">
    <property type="entry name" value="Methyltransf_11"/>
</dbReference>
<sequence length="239" mass="27404">MDEQHKPIADFYNQQYHGDSKSAAPSNHLRHLCQKLEVTGEQKVLDIACGKGTWLEVCHQQGAQVSGIDISSKAIAACQQLIPDGDFRCQPAEILPYEDRSFDLITCLGSLEHFLDQEQAISEMARVAKADAKIVILVPNSGFLTYRLGLYTGTQQQAVRETIRSLDEWREMMEGNNLIVEKRWKDLHILDRSWIFRRPYITTPLRAAQAFVLPFWPLTWQYQVYHLCRPTSCKNHISS</sequence>
<organism evidence="3 4">
    <name type="scientific">Marinobacter nauticus</name>
    <name type="common">Marinobacter hydrocarbonoclasticus</name>
    <name type="synonym">Marinobacter aquaeolei</name>
    <dbReference type="NCBI Taxonomy" id="2743"/>
    <lineage>
        <taxon>Bacteria</taxon>
        <taxon>Pseudomonadati</taxon>
        <taxon>Pseudomonadota</taxon>
        <taxon>Gammaproteobacteria</taxon>
        <taxon>Pseudomonadales</taxon>
        <taxon>Marinobacteraceae</taxon>
        <taxon>Marinobacter</taxon>
    </lineage>
</organism>
<evidence type="ECO:0000313" key="4">
    <source>
        <dbReference type="Proteomes" id="UP000252795"/>
    </source>
</evidence>
<dbReference type="SUPFAM" id="SSF53335">
    <property type="entry name" value="S-adenosyl-L-methionine-dependent methyltransferases"/>
    <property type="match status" value="1"/>
</dbReference>
<dbReference type="Proteomes" id="UP000252795">
    <property type="component" value="Unassembled WGS sequence"/>
</dbReference>
<accession>A0A368UXZ4</accession>
<evidence type="ECO:0000313" key="3">
    <source>
        <dbReference type="EMBL" id="RCW33619.1"/>
    </source>
</evidence>
<evidence type="ECO:0000259" key="1">
    <source>
        <dbReference type="Pfam" id="PF08241"/>
    </source>
</evidence>
<dbReference type="GO" id="GO:0032259">
    <property type="term" value="P:methylation"/>
    <property type="evidence" value="ECO:0007669"/>
    <property type="project" value="UniProtKB-KW"/>
</dbReference>
<keyword evidence="3" id="KW-0489">Methyltransferase</keyword>
<name>A0A368UXZ4_MARNT</name>
<dbReference type="InterPro" id="IPR029063">
    <property type="entry name" value="SAM-dependent_MTases_sf"/>
</dbReference>
<dbReference type="RefSeq" id="WP_113880048.1">
    <property type="nucleotide sequence ID" value="NZ_QNSA01000007.1"/>
</dbReference>
<dbReference type="Proteomes" id="UP000253065">
    <property type="component" value="Unassembled WGS sequence"/>
</dbReference>
<evidence type="ECO:0000313" key="2">
    <source>
        <dbReference type="EMBL" id="RBP72692.1"/>
    </source>
</evidence>
<dbReference type="GO" id="GO:0008757">
    <property type="term" value="F:S-adenosylmethionine-dependent methyltransferase activity"/>
    <property type="evidence" value="ECO:0007669"/>
    <property type="project" value="InterPro"/>
</dbReference>
<feature type="domain" description="Methyltransferase type 11" evidence="1">
    <location>
        <begin position="45"/>
        <end position="136"/>
    </location>
</feature>
<dbReference type="Gene3D" id="3.40.50.150">
    <property type="entry name" value="Vaccinia Virus protein VP39"/>
    <property type="match status" value="1"/>
</dbReference>
<dbReference type="CDD" id="cd02440">
    <property type="entry name" value="AdoMet_MTases"/>
    <property type="match status" value="1"/>
</dbReference>
<dbReference type="AlphaFoldDB" id="A0A368UXZ4"/>
<comment type="caution">
    <text evidence="3">The sequence shown here is derived from an EMBL/GenBank/DDBJ whole genome shotgun (WGS) entry which is preliminary data.</text>
</comment>